<dbReference type="Gene3D" id="6.10.250.2860">
    <property type="match status" value="1"/>
</dbReference>
<dbReference type="GO" id="GO:0005525">
    <property type="term" value="F:GTP binding"/>
    <property type="evidence" value="ECO:0007669"/>
    <property type="project" value="UniProtKB-UniRule"/>
</dbReference>
<dbReference type="InterPro" id="IPR027417">
    <property type="entry name" value="P-loop_NTPase"/>
</dbReference>
<gene>
    <name evidence="6" type="primary">hflX</name>
    <name evidence="10" type="ORF">AA314_02655</name>
    <name evidence="11" type="ORF">ATI61_112287</name>
</gene>
<proteinExistence type="inferred from homology"/>
<dbReference type="NCBIfam" id="TIGR03156">
    <property type="entry name" value="GTP_HflX"/>
    <property type="match status" value="1"/>
</dbReference>
<feature type="compositionally biased region" description="Acidic residues" evidence="8">
    <location>
        <begin position="566"/>
        <end position="577"/>
    </location>
</feature>
<evidence type="ECO:0000256" key="3">
    <source>
        <dbReference type="ARBA" id="ARBA00022741"/>
    </source>
</evidence>
<evidence type="ECO:0000313" key="13">
    <source>
        <dbReference type="Proteomes" id="UP000256345"/>
    </source>
</evidence>
<evidence type="ECO:0000256" key="1">
    <source>
        <dbReference type="ARBA" id="ARBA00022490"/>
    </source>
</evidence>
<dbReference type="PROSITE" id="PS51705">
    <property type="entry name" value="G_HFLX"/>
    <property type="match status" value="1"/>
</dbReference>
<dbReference type="GO" id="GO:0003924">
    <property type="term" value="F:GTPase activity"/>
    <property type="evidence" value="ECO:0007669"/>
    <property type="project" value="UniProtKB-UniRule"/>
</dbReference>
<dbReference type="Gene3D" id="3.40.50.11060">
    <property type="entry name" value="GTPase HflX, N-terminal domain"/>
    <property type="match status" value="1"/>
</dbReference>
<organism evidence="10 12">
    <name type="scientific">Archangium gephyra</name>
    <dbReference type="NCBI Taxonomy" id="48"/>
    <lineage>
        <taxon>Bacteria</taxon>
        <taxon>Pseudomonadati</taxon>
        <taxon>Myxococcota</taxon>
        <taxon>Myxococcia</taxon>
        <taxon>Myxococcales</taxon>
        <taxon>Cystobacterineae</taxon>
        <taxon>Archangiaceae</taxon>
        <taxon>Archangium</taxon>
    </lineage>
</organism>
<dbReference type="InterPro" id="IPR025121">
    <property type="entry name" value="GTPase_HflX_N"/>
</dbReference>
<keyword evidence="5 6" id="KW-0342">GTP-binding</keyword>
<dbReference type="PRINTS" id="PR00326">
    <property type="entry name" value="GTP1OBG"/>
</dbReference>
<comment type="subcellular location">
    <subcellularLocation>
        <location evidence="6">Cytoplasm</location>
    </subcellularLocation>
    <text evidence="6">May associate with membranes.</text>
</comment>
<dbReference type="GO" id="GO:0043022">
    <property type="term" value="F:ribosome binding"/>
    <property type="evidence" value="ECO:0007669"/>
    <property type="project" value="TreeGrafter"/>
</dbReference>
<dbReference type="PANTHER" id="PTHR10229:SF0">
    <property type="entry name" value="GTP-BINDING PROTEIN 6-RELATED"/>
    <property type="match status" value="1"/>
</dbReference>
<sequence>MKEIYGNTLGLKASEQSRLRNTYRRRVSPHEIVSPELARHLTELSRETNRQVGVLLNRKGEIEYVVVGNAHKLELPDIGRARAGQVRLRGLRLVHTHLKSEPLTKDDLTDLALLRLDMVAAVGVGDTGLPGVLHYAHLVPENGTGDFWSVTTLPDVHDSQPDVLDTLEALEEELNRKAAARTVSGRDKAILVAVCLNGNRAQAEASLAELKELARTAGVEVIDSVLQMRREADPRYLIGRGKLEDLNLRSMQAMADVLIFDKDLTPSQGRHISEATSLKVIDRSQLILDIFAQRAQSAEGKLQVELAQLKYRLPRLVQSDTSLSRLAGGIGGRGPGETKLEIDRRRARDRINHLEKRIDALSREREVRRAQRNRRELPVISIVGYTNAGKSTLLNAITGSEVLAENKLFATLDPTSRRLRFPQEREVIITDTVGFIRDLPKDLVAAFRATLEELYDADLLLHVVDASDPSRDEQVQAVENILDSLDLMQKPRLMVWNKADLLTPEEVGSLLRTSGGVAISAASREGLAALLAKADTTLFAEGASRNLGVVTRDASHTHGTIGFDEAPSEEPLEDAEEPTQNLGAA</sequence>
<keyword evidence="7" id="KW-0175">Coiled coil</keyword>
<keyword evidence="4" id="KW-0460">Magnesium</keyword>
<feature type="coiled-coil region" evidence="7">
    <location>
        <begin position="337"/>
        <end position="371"/>
    </location>
</feature>
<dbReference type="HAMAP" id="MF_00900">
    <property type="entry name" value="GTPase_HflX"/>
    <property type="match status" value="1"/>
</dbReference>
<dbReference type="Gene3D" id="3.40.50.300">
    <property type="entry name" value="P-loop containing nucleotide triphosphate hydrolases"/>
    <property type="match status" value="1"/>
</dbReference>
<evidence type="ECO:0000259" key="9">
    <source>
        <dbReference type="PROSITE" id="PS51705"/>
    </source>
</evidence>
<dbReference type="EMBL" id="CP011509">
    <property type="protein sequence ID" value="AKJ01029.1"/>
    <property type="molecule type" value="Genomic_DNA"/>
</dbReference>
<dbReference type="InterPro" id="IPR042108">
    <property type="entry name" value="GTPase_HflX_N_sf"/>
</dbReference>
<feature type="domain" description="Hflx-type G" evidence="9">
    <location>
        <begin position="378"/>
        <end position="542"/>
    </location>
</feature>
<dbReference type="InterPro" id="IPR016496">
    <property type="entry name" value="GTPase_HflX"/>
</dbReference>
<comment type="subunit">
    <text evidence="6">Monomer. Associates with the 50S ribosomal subunit.</text>
</comment>
<reference evidence="11 13" key="2">
    <citation type="submission" date="2018-08" db="EMBL/GenBank/DDBJ databases">
        <title>Genomic Encyclopedia of Archaeal and Bacterial Type Strains, Phase II (KMG-II): from individual species to whole genera.</title>
        <authorList>
            <person name="Goeker M."/>
        </authorList>
    </citation>
    <scope>NUCLEOTIDE SEQUENCE [LARGE SCALE GENOMIC DNA]</scope>
    <source>
        <strain evidence="11 13">DSM 2261</strain>
    </source>
</reference>
<dbReference type="RefSeq" id="WP_245682449.1">
    <property type="nucleotide sequence ID" value="NZ_CP011509.1"/>
</dbReference>
<evidence type="ECO:0000256" key="6">
    <source>
        <dbReference type="HAMAP-Rule" id="MF_00900"/>
    </source>
</evidence>
<name>A0AAC8Q5H2_9BACT</name>
<accession>A0AAC8Q5H2</accession>
<dbReference type="CDD" id="cd01878">
    <property type="entry name" value="HflX"/>
    <property type="match status" value="1"/>
</dbReference>
<evidence type="ECO:0000313" key="11">
    <source>
        <dbReference type="EMBL" id="REG26192.1"/>
    </source>
</evidence>
<evidence type="ECO:0000256" key="7">
    <source>
        <dbReference type="SAM" id="Coils"/>
    </source>
</evidence>
<dbReference type="InterPro" id="IPR006073">
    <property type="entry name" value="GTP-bd"/>
</dbReference>
<keyword evidence="1 6" id="KW-0963">Cytoplasm</keyword>
<evidence type="ECO:0000313" key="12">
    <source>
        <dbReference type="Proteomes" id="UP000035579"/>
    </source>
</evidence>
<dbReference type="Proteomes" id="UP000035579">
    <property type="component" value="Chromosome"/>
</dbReference>
<feature type="region of interest" description="Disordered" evidence="8">
    <location>
        <begin position="558"/>
        <end position="585"/>
    </location>
</feature>
<evidence type="ECO:0000256" key="2">
    <source>
        <dbReference type="ARBA" id="ARBA00022723"/>
    </source>
</evidence>
<dbReference type="SUPFAM" id="SSF52540">
    <property type="entry name" value="P-loop containing nucleoside triphosphate hydrolases"/>
    <property type="match status" value="1"/>
</dbReference>
<dbReference type="FunFam" id="3.40.50.11060:FF:000001">
    <property type="entry name" value="GTPase HflX"/>
    <property type="match status" value="1"/>
</dbReference>
<dbReference type="Pfam" id="PF13167">
    <property type="entry name" value="GTP-bdg_N"/>
    <property type="match status" value="1"/>
</dbReference>
<keyword evidence="2" id="KW-0479">Metal-binding</keyword>
<dbReference type="GO" id="GO:0046872">
    <property type="term" value="F:metal ion binding"/>
    <property type="evidence" value="ECO:0007669"/>
    <property type="project" value="UniProtKB-KW"/>
</dbReference>
<dbReference type="InterPro" id="IPR030394">
    <property type="entry name" value="G_HFLX_dom"/>
</dbReference>
<dbReference type="Pfam" id="PF01926">
    <property type="entry name" value="MMR_HSR1"/>
    <property type="match status" value="1"/>
</dbReference>
<dbReference type="KEGG" id="age:AA314_02655"/>
<comment type="function">
    <text evidence="6">GTPase that associates with the 50S ribosomal subunit and may have a role during protein synthesis or ribosome biogenesis.</text>
</comment>
<dbReference type="Proteomes" id="UP000256345">
    <property type="component" value="Unassembled WGS sequence"/>
</dbReference>
<dbReference type="EMBL" id="QUMU01000012">
    <property type="protein sequence ID" value="REG26192.1"/>
    <property type="molecule type" value="Genomic_DNA"/>
</dbReference>
<evidence type="ECO:0000256" key="4">
    <source>
        <dbReference type="ARBA" id="ARBA00022842"/>
    </source>
</evidence>
<dbReference type="InterPro" id="IPR032305">
    <property type="entry name" value="GTP-bd_M"/>
</dbReference>
<evidence type="ECO:0000313" key="10">
    <source>
        <dbReference type="EMBL" id="AKJ01029.1"/>
    </source>
</evidence>
<comment type="similarity">
    <text evidence="6">Belongs to the TRAFAC class OBG-HflX-like GTPase superfamily. HflX GTPase family.</text>
</comment>
<protein>
    <recommendedName>
        <fullName evidence="6">GTPase HflX</fullName>
    </recommendedName>
    <alternativeName>
        <fullName evidence="6">GTP-binding protein HflX</fullName>
    </alternativeName>
</protein>
<evidence type="ECO:0000256" key="5">
    <source>
        <dbReference type="ARBA" id="ARBA00023134"/>
    </source>
</evidence>
<dbReference type="AlphaFoldDB" id="A0AAC8Q5H2"/>
<dbReference type="GO" id="GO:0005737">
    <property type="term" value="C:cytoplasm"/>
    <property type="evidence" value="ECO:0007669"/>
    <property type="project" value="UniProtKB-SubCell"/>
</dbReference>
<keyword evidence="3 6" id="KW-0547">Nucleotide-binding</keyword>
<keyword evidence="13" id="KW-1185">Reference proteome</keyword>
<dbReference type="PANTHER" id="PTHR10229">
    <property type="entry name" value="GTP-BINDING PROTEIN HFLX"/>
    <property type="match status" value="1"/>
</dbReference>
<reference evidence="10 12" key="1">
    <citation type="submission" date="2015-05" db="EMBL/GenBank/DDBJ databases">
        <title>Genome assembly of Archangium gephyra DSM 2261.</title>
        <authorList>
            <person name="Sharma G."/>
            <person name="Subramanian S."/>
        </authorList>
    </citation>
    <scope>NUCLEOTIDE SEQUENCE [LARGE SCALE GENOMIC DNA]</scope>
    <source>
        <strain evidence="10 12">DSM 2261</strain>
    </source>
</reference>
<evidence type="ECO:0000256" key="8">
    <source>
        <dbReference type="SAM" id="MobiDB-lite"/>
    </source>
</evidence>
<dbReference type="Pfam" id="PF16360">
    <property type="entry name" value="GTP-bdg_M"/>
    <property type="match status" value="1"/>
</dbReference>